<dbReference type="InterPro" id="IPR006767">
    <property type="entry name" value="Cwf19-like_C_dom-2"/>
</dbReference>
<dbReference type="PANTHER" id="PTHR12072">
    <property type="entry name" value="CWF19, CELL CYCLE CONTROL PROTEIN"/>
    <property type="match status" value="1"/>
</dbReference>
<feature type="compositionally biased region" description="Basic residues" evidence="2">
    <location>
        <begin position="14"/>
        <end position="25"/>
    </location>
</feature>
<dbReference type="OMA" id="MVEFASH"/>
<evidence type="ECO:0000256" key="2">
    <source>
        <dbReference type="SAM" id="MobiDB-lite"/>
    </source>
</evidence>
<evidence type="ECO:0000259" key="3">
    <source>
        <dbReference type="Pfam" id="PF04676"/>
    </source>
</evidence>
<feature type="compositionally biased region" description="Basic and acidic residues" evidence="2">
    <location>
        <begin position="1"/>
        <end position="12"/>
    </location>
</feature>
<protein>
    <recommendedName>
        <fullName evidence="7">Cwf19-like C-terminal domain-containing protein</fullName>
    </recommendedName>
</protein>
<dbReference type="Pfam" id="PF04676">
    <property type="entry name" value="CwfJ_C_2"/>
    <property type="match status" value="1"/>
</dbReference>
<feature type="compositionally biased region" description="Basic and acidic residues" evidence="2">
    <location>
        <begin position="26"/>
        <end position="37"/>
    </location>
</feature>
<dbReference type="Proteomes" id="UP000054270">
    <property type="component" value="Unassembled WGS sequence"/>
</dbReference>
<feature type="region of interest" description="Disordered" evidence="2">
    <location>
        <begin position="480"/>
        <end position="508"/>
    </location>
</feature>
<feature type="domain" description="Cwf19-like protein C-terminal" evidence="3">
    <location>
        <begin position="722"/>
        <end position="836"/>
    </location>
</feature>
<feature type="compositionally biased region" description="Basic residues" evidence="2">
    <location>
        <begin position="57"/>
        <end position="67"/>
    </location>
</feature>
<evidence type="ECO:0008006" key="7">
    <source>
        <dbReference type="Google" id="ProtNLM"/>
    </source>
</evidence>
<evidence type="ECO:0000313" key="6">
    <source>
        <dbReference type="Proteomes" id="UP000054270"/>
    </source>
</evidence>
<feature type="domain" description="Cwf19-like C-terminal" evidence="4">
    <location>
        <begin position="589"/>
        <end position="713"/>
    </location>
</feature>
<accession>A0A0D2KI86</accession>
<evidence type="ECO:0000259" key="4">
    <source>
        <dbReference type="Pfam" id="PF04677"/>
    </source>
</evidence>
<feature type="compositionally biased region" description="Basic and acidic residues" evidence="2">
    <location>
        <begin position="296"/>
        <end position="337"/>
    </location>
</feature>
<dbReference type="STRING" id="945553.A0A0D2KI86"/>
<evidence type="ECO:0000256" key="1">
    <source>
        <dbReference type="ARBA" id="ARBA00006795"/>
    </source>
</evidence>
<feature type="region of interest" description="Disordered" evidence="2">
    <location>
        <begin position="1"/>
        <end position="104"/>
    </location>
</feature>
<dbReference type="GO" id="GO:0000398">
    <property type="term" value="P:mRNA splicing, via spliceosome"/>
    <property type="evidence" value="ECO:0007669"/>
    <property type="project" value="TreeGrafter"/>
</dbReference>
<dbReference type="InterPro" id="IPR036265">
    <property type="entry name" value="HIT-like_sf"/>
</dbReference>
<dbReference type="Gene3D" id="3.30.428.10">
    <property type="entry name" value="HIT-like"/>
    <property type="match status" value="1"/>
</dbReference>
<sequence>MNINMLEKEATSSRHSREHKPRHRAHDTDGDAHAERERKHKKRHRHDEGDEGGGSSSKKHHKHHKKDKDKTREGRSKEKHHHRTAEKKMDIVDDNPSDDNMWVENDIGMDGERILATDIPTAESLKIRSTAEDDGRRLFEPSTASTIQRDDWMMLPPTAPTMPEDTRPRRALPSGEEEDPMDGYGDAVGDARNLSGGVDFFSSLGSERKKTRPDKPDPEKPKISRMELNEDLKNGVPIDMIADPTPASTVTPGGPGSQWRMMRLRRVFETAEEEGLSVEEIGVDRFGSLQAFEDAKEERRILDEREGRRGGNERDAARGRAQDRPTHFSTDGEKRLMFTDVGGSGASSRSASFRRPGGAPATPSPAPDAQRTPANRRLDALRLPSQANSPLAQAHTPIPSVMTPPQRAGGGGGGARGLSPSSLNKLQAKVIRAKLMDSPDAERLEREYEEEARKAQGVVQDGVRTKVAVLPTLDARGKMYDVGHGKEDEKDLPGNRRKKEKHYETHDRKTGEVLRINADDDTVTLGEMLRQERMGAGMADQKDLDAQYARAVMGDGKFQNDLDYIDDNAEKLGRQKMRSDGMKRQFAINDYKQTQKALASCNFCYGEDDSPPKAPVIAMGTRVYLSCTLTEELVEGHCLIVPIQHHLNMLEGDDDVWDETRNFMKCLMRMYAEEDKGVVFFETVLSMKKQRHTFIECIPVPWELFDLLPGYFKESILSSEAEWSQHKKLIDFAARPGGFRRAMVPNLPYFMVQFDHKGEKGYGHVIEGAATAQDEDGLEEGEKGGGEFPFYFATEIIGSVLELEARQWRRPRKVEARKNKERVEKMKKKYSKFDWTGML</sequence>
<dbReference type="EMBL" id="KN817685">
    <property type="protein sequence ID" value="KJA14322.1"/>
    <property type="molecule type" value="Genomic_DNA"/>
</dbReference>
<dbReference type="InterPro" id="IPR040194">
    <property type="entry name" value="Cwf19-like"/>
</dbReference>
<feature type="region of interest" description="Disordered" evidence="2">
    <location>
        <begin position="296"/>
        <end position="421"/>
    </location>
</feature>
<dbReference type="InterPro" id="IPR006768">
    <property type="entry name" value="Cwf19-like_C_dom-1"/>
</dbReference>
<feature type="compositionally biased region" description="Low complexity" evidence="2">
    <location>
        <begin position="346"/>
        <end position="361"/>
    </location>
</feature>
<name>A0A0D2KI86_HYPSF</name>
<dbReference type="Pfam" id="PF04677">
    <property type="entry name" value="CwfJ_C_1"/>
    <property type="match status" value="1"/>
</dbReference>
<feature type="compositionally biased region" description="Basic and acidic residues" evidence="2">
    <location>
        <begin position="480"/>
        <end position="494"/>
    </location>
</feature>
<dbReference type="OrthoDB" id="2113965at2759"/>
<dbReference type="SUPFAM" id="SSF54197">
    <property type="entry name" value="HIT-like"/>
    <property type="match status" value="1"/>
</dbReference>
<organism evidence="5 6">
    <name type="scientific">Hypholoma sublateritium (strain FD-334 SS-4)</name>
    <dbReference type="NCBI Taxonomy" id="945553"/>
    <lineage>
        <taxon>Eukaryota</taxon>
        <taxon>Fungi</taxon>
        <taxon>Dikarya</taxon>
        <taxon>Basidiomycota</taxon>
        <taxon>Agaricomycotina</taxon>
        <taxon>Agaricomycetes</taxon>
        <taxon>Agaricomycetidae</taxon>
        <taxon>Agaricales</taxon>
        <taxon>Agaricineae</taxon>
        <taxon>Strophariaceae</taxon>
        <taxon>Hypholoma</taxon>
    </lineage>
</organism>
<comment type="similarity">
    <text evidence="1">Belongs to the CWF19 family.</text>
</comment>
<reference evidence="6" key="1">
    <citation type="submission" date="2014-04" db="EMBL/GenBank/DDBJ databases">
        <title>Evolutionary Origins and Diversification of the Mycorrhizal Mutualists.</title>
        <authorList>
            <consortium name="DOE Joint Genome Institute"/>
            <consortium name="Mycorrhizal Genomics Consortium"/>
            <person name="Kohler A."/>
            <person name="Kuo A."/>
            <person name="Nagy L.G."/>
            <person name="Floudas D."/>
            <person name="Copeland A."/>
            <person name="Barry K.W."/>
            <person name="Cichocki N."/>
            <person name="Veneault-Fourrey C."/>
            <person name="LaButti K."/>
            <person name="Lindquist E.A."/>
            <person name="Lipzen A."/>
            <person name="Lundell T."/>
            <person name="Morin E."/>
            <person name="Murat C."/>
            <person name="Riley R."/>
            <person name="Ohm R."/>
            <person name="Sun H."/>
            <person name="Tunlid A."/>
            <person name="Henrissat B."/>
            <person name="Grigoriev I.V."/>
            <person name="Hibbett D.S."/>
            <person name="Martin F."/>
        </authorList>
    </citation>
    <scope>NUCLEOTIDE SEQUENCE [LARGE SCALE GENOMIC DNA]</scope>
    <source>
        <strain evidence="6">FD-334 SS-4</strain>
    </source>
</reference>
<dbReference type="GO" id="GO:0071014">
    <property type="term" value="C:post-mRNA release spliceosomal complex"/>
    <property type="evidence" value="ECO:0007669"/>
    <property type="project" value="TreeGrafter"/>
</dbReference>
<gene>
    <name evidence="5" type="ORF">HYPSUDRAFT_49310</name>
</gene>
<dbReference type="PANTHER" id="PTHR12072:SF5">
    <property type="entry name" value="CWF19-LIKE PROTEIN 2"/>
    <property type="match status" value="1"/>
</dbReference>
<keyword evidence="6" id="KW-1185">Reference proteome</keyword>
<proteinExistence type="inferred from homology"/>
<feature type="compositionally biased region" description="Basic and acidic residues" evidence="2">
    <location>
        <begin position="213"/>
        <end position="233"/>
    </location>
</feature>
<feature type="region of interest" description="Disordered" evidence="2">
    <location>
        <begin position="136"/>
        <end position="258"/>
    </location>
</feature>
<dbReference type="AlphaFoldDB" id="A0A0D2KI86"/>
<evidence type="ECO:0000313" key="5">
    <source>
        <dbReference type="EMBL" id="KJA14322.1"/>
    </source>
</evidence>